<sequence>MSWLIRFISVITLLVSAYTAAAEQENVLTFRTLDPSPVADSVAQILEEAYAELGVTLRYVDMPRNRSLTESNAGRIAGEMGRVPSLDEYYPNLIQVPFPLFASELVLVGDRRECGLCTLQDVNNLAYVGGVQPTLQLLKQHQFTRPTVQAVDVQQLNLLFINQRVQAVILNDFEAQELGYQNNPHLVFTPLLSFIGYHYLHEQYADLVPRLNAVLEKMHDNGRISEIFQQRQVVFEQRHQFTTLPQFGVLSASSKLIEGRAEMNSKGSYWEILKAVFQPVSEKLILNTNSYQRSVVGFTEQRFDILIGVSPTQEIPDSIRSGTHIDYDFPLQLYANTYDDLEESLAGTLTRPICHVSGYNYHRLLPEGLTYYQANTVLDCFAMLDMNRVGAVISYEGTAPDWSDGDYYIHELREAQPLQLVFHNTPKGRMLRDWFDKRLPELVQSGEITKIIPSSGESQH</sequence>
<feature type="chain" id="PRO_5011437566" evidence="1">
    <location>
        <begin position="23"/>
        <end position="460"/>
    </location>
</feature>
<feature type="signal peptide" evidence="1">
    <location>
        <begin position="1"/>
        <end position="22"/>
    </location>
</feature>
<dbReference type="STRING" id="1159017.SAMN02927930_01581"/>
<gene>
    <name evidence="2" type="ORF">SAMN02927930_01581</name>
</gene>
<dbReference type="Proteomes" id="UP000199626">
    <property type="component" value="Unassembled WGS sequence"/>
</dbReference>
<evidence type="ECO:0000256" key="1">
    <source>
        <dbReference type="SAM" id="SignalP"/>
    </source>
</evidence>
<name>A0A1G6D7B9_9GAMM</name>
<dbReference type="EMBL" id="FMXN01000008">
    <property type="protein sequence ID" value="SDB41018.1"/>
    <property type="molecule type" value="Genomic_DNA"/>
</dbReference>
<evidence type="ECO:0000313" key="3">
    <source>
        <dbReference type="Proteomes" id="UP000199626"/>
    </source>
</evidence>
<reference evidence="3" key="1">
    <citation type="submission" date="2016-10" db="EMBL/GenBank/DDBJ databases">
        <authorList>
            <person name="Varghese N."/>
            <person name="Submissions S."/>
        </authorList>
    </citation>
    <scope>NUCLEOTIDE SEQUENCE [LARGE SCALE GENOMIC DNA]</scope>
    <source>
        <strain evidence="3">CGMCC 1.10824</strain>
    </source>
</reference>
<evidence type="ECO:0000313" key="2">
    <source>
        <dbReference type="EMBL" id="SDB41018.1"/>
    </source>
</evidence>
<organism evidence="2 3">
    <name type="scientific">Pseudidiomarina indica</name>
    <dbReference type="NCBI Taxonomy" id="1159017"/>
    <lineage>
        <taxon>Bacteria</taxon>
        <taxon>Pseudomonadati</taxon>
        <taxon>Pseudomonadota</taxon>
        <taxon>Gammaproteobacteria</taxon>
        <taxon>Alteromonadales</taxon>
        <taxon>Idiomarinaceae</taxon>
        <taxon>Pseudidiomarina</taxon>
    </lineage>
</organism>
<proteinExistence type="predicted"/>
<dbReference type="SUPFAM" id="SSF53850">
    <property type="entry name" value="Periplasmic binding protein-like II"/>
    <property type="match status" value="2"/>
</dbReference>
<keyword evidence="3" id="KW-1185">Reference proteome</keyword>
<dbReference type="AlphaFoldDB" id="A0A1G6D7B9"/>
<accession>A0A1G6D7B9</accession>
<dbReference type="RefSeq" id="WP_176754949.1">
    <property type="nucleotide sequence ID" value="NZ_FMXN01000008.1"/>
</dbReference>
<dbReference type="Gene3D" id="3.40.190.10">
    <property type="entry name" value="Periplasmic binding protein-like II"/>
    <property type="match status" value="2"/>
</dbReference>
<protein>
    <submittedName>
        <fullName evidence="2">ABC-type amino acid transport substrate-binding protein</fullName>
    </submittedName>
</protein>
<keyword evidence="1" id="KW-0732">Signal</keyword>